<evidence type="ECO:0000256" key="1">
    <source>
        <dbReference type="SAM" id="MobiDB-lite"/>
    </source>
</evidence>
<dbReference type="CDD" id="cd21037">
    <property type="entry name" value="MLKL_NTD"/>
    <property type="match status" value="1"/>
</dbReference>
<proteinExistence type="predicted"/>
<reference evidence="2 3" key="1">
    <citation type="submission" date="2024-05" db="EMBL/GenBank/DDBJ databases">
        <title>A draft genome resource for the thread blight pathogen Marasmius tenuissimus strain MS-2.</title>
        <authorList>
            <person name="Yulfo-Soto G.E."/>
            <person name="Baruah I.K."/>
            <person name="Amoako-Attah I."/>
            <person name="Bukari Y."/>
            <person name="Meinhardt L.W."/>
            <person name="Bailey B.A."/>
            <person name="Cohen S.P."/>
        </authorList>
    </citation>
    <scope>NUCLEOTIDE SEQUENCE [LARGE SCALE GENOMIC DNA]</scope>
    <source>
        <strain evidence="2 3">MS-2</strain>
    </source>
</reference>
<evidence type="ECO:0000313" key="3">
    <source>
        <dbReference type="Proteomes" id="UP001437256"/>
    </source>
</evidence>
<dbReference type="InterPro" id="IPR059179">
    <property type="entry name" value="MLKL-like_MCAfunc"/>
</dbReference>
<keyword evidence="3" id="KW-1185">Reference proteome</keyword>
<protein>
    <submittedName>
        <fullName evidence="2">Uncharacterized protein</fullName>
    </submittedName>
</protein>
<sequence length="172" mass="19051">TLEEISDFAQRRADKAFWKLYLSAKSDLDRIQGFRGRLRQALDLFEVQSHIAVRGMVEQMDTRQKAIQEELRARRSDSDTALLCQSPNQRLPPSPLTISPSIMNSDQDPTLTSSPISSPNPTSGSFFGLASTGTFTGNVTINNVSGNSHVVTNNNNRSTTNSRNTYHYTTAV</sequence>
<gene>
    <name evidence="2" type="ORF">AAF712_003509</name>
</gene>
<organism evidence="2 3">
    <name type="scientific">Marasmius tenuissimus</name>
    <dbReference type="NCBI Taxonomy" id="585030"/>
    <lineage>
        <taxon>Eukaryota</taxon>
        <taxon>Fungi</taxon>
        <taxon>Dikarya</taxon>
        <taxon>Basidiomycota</taxon>
        <taxon>Agaricomycotina</taxon>
        <taxon>Agaricomycetes</taxon>
        <taxon>Agaricomycetidae</taxon>
        <taxon>Agaricales</taxon>
        <taxon>Marasmiineae</taxon>
        <taxon>Marasmiaceae</taxon>
        <taxon>Marasmius</taxon>
    </lineage>
</organism>
<evidence type="ECO:0000313" key="2">
    <source>
        <dbReference type="EMBL" id="KAL0069474.1"/>
    </source>
</evidence>
<comment type="caution">
    <text evidence="2">The sequence shown here is derived from an EMBL/GenBank/DDBJ whole genome shotgun (WGS) entry which is preliminary data.</text>
</comment>
<accession>A0ABR3A932</accession>
<feature type="region of interest" description="Disordered" evidence="1">
    <location>
        <begin position="84"/>
        <end position="125"/>
    </location>
</feature>
<feature type="compositionally biased region" description="Low complexity" evidence="1">
    <location>
        <begin position="109"/>
        <end position="125"/>
    </location>
</feature>
<name>A0ABR3A932_9AGAR</name>
<feature type="non-terminal residue" evidence="2">
    <location>
        <position position="1"/>
    </location>
</feature>
<dbReference type="Proteomes" id="UP001437256">
    <property type="component" value="Unassembled WGS sequence"/>
</dbReference>
<dbReference type="EMBL" id="JBBXMP010000012">
    <property type="protein sequence ID" value="KAL0069474.1"/>
    <property type="molecule type" value="Genomic_DNA"/>
</dbReference>